<sequence>MNTERLALHPPQKILGLKLLLAMGGVYWVCLLPFTTAAQPAGAAGVSLLLVFACVVMALFGRAHVAALARGAAVLGGLRTPDLVWRLWFAEAMRGSMRAWSLLLTALTIQLALPGTSMHVASGAALLSLALALSVLLSLARAGWLARPLALLCYAGAGALLAALATRAVRQGLAATLDAIGTLPAPQLLAMLLCWPALALWMKHRWGRLPPRPRRRAREAPGGLARRLGGHLQRYQVLQWNQQGQPMAPQGGGAVMRAVALLGTALPAIVLLLLTTPASWGEPLRLQHLLALGYVSGFKVSTLVARDLHWRYMLRPGGGRGGLLANQLLLPNLDVQLATLLAGVLAYALLQYGWNERPATAILRAIGEHTPILIELLFVTSAGLMLRTLVIRSWIFVLVYLAILALGCASVLHFGYDKMPLLFNAGPGYALALLAASLALLAVAKRRWTPQRLAPFLQGGRRAG</sequence>
<evidence type="ECO:0000313" key="3">
    <source>
        <dbReference type="Proteomes" id="UP000199470"/>
    </source>
</evidence>
<dbReference type="STRING" id="758825.SAMN02982985_01221"/>
<evidence type="ECO:0000313" key="2">
    <source>
        <dbReference type="EMBL" id="SFL69938.1"/>
    </source>
</evidence>
<feature type="transmembrane region" description="Helical" evidence="1">
    <location>
        <begin position="422"/>
        <end position="443"/>
    </location>
</feature>
<name>A0A1I4JTN2_9BURK</name>
<dbReference type="RefSeq" id="WP_093385049.1">
    <property type="nucleotide sequence ID" value="NZ_FOTW01000006.1"/>
</dbReference>
<feature type="transmembrane region" description="Helical" evidence="1">
    <location>
        <begin position="15"/>
        <end position="35"/>
    </location>
</feature>
<dbReference type="AlphaFoldDB" id="A0A1I4JTN2"/>
<dbReference type="Proteomes" id="UP000199470">
    <property type="component" value="Unassembled WGS sequence"/>
</dbReference>
<feature type="transmembrane region" description="Helical" evidence="1">
    <location>
        <begin position="329"/>
        <end position="350"/>
    </location>
</feature>
<feature type="transmembrane region" description="Helical" evidence="1">
    <location>
        <begin position="188"/>
        <end position="206"/>
    </location>
</feature>
<feature type="transmembrane region" description="Helical" evidence="1">
    <location>
        <begin position="41"/>
        <end position="60"/>
    </location>
</feature>
<accession>A0A1I4JTN2</accession>
<keyword evidence="3" id="KW-1185">Reference proteome</keyword>
<dbReference type="OrthoDB" id="8747136at2"/>
<evidence type="ECO:0000256" key="1">
    <source>
        <dbReference type="SAM" id="Phobius"/>
    </source>
</evidence>
<feature type="transmembrane region" description="Helical" evidence="1">
    <location>
        <begin position="397"/>
        <end position="416"/>
    </location>
</feature>
<gene>
    <name evidence="2" type="ORF">SAMN02982985_01221</name>
</gene>
<feature type="transmembrane region" description="Helical" evidence="1">
    <location>
        <begin position="119"/>
        <end position="137"/>
    </location>
</feature>
<feature type="transmembrane region" description="Helical" evidence="1">
    <location>
        <begin position="149"/>
        <end position="168"/>
    </location>
</feature>
<organism evidence="2 3">
    <name type="scientific">Rugamonas rubra</name>
    <dbReference type="NCBI Taxonomy" id="758825"/>
    <lineage>
        <taxon>Bacteria</taxon>
        <taxon>Pseudomonadati</taxon>
        <taxon>Pseudomonadota</taxon>
        <taxon>Betaproteobacteria</taxon>
        <taxon>Burkholderiales</taxon>
        <taxon>Oxalobacteraceae</taxon>
        <taxon>Telluria group</taxon>
        <taxon>Rugamonas</taxon>
    </lineage>
</organism>
<keyword evidence="1" id="KW-0472">Membrane</keyword>
<dbReference type="EMBL" id="FOTW01000006">
    <property type="protein sequence ID" value="SFL69938.1"/>
    <property type="molecule type" value="Genomic_DNA"/>
</dbReference>
<keyword evidence="1" id="KW-0812">Transmembrane</keyword>
<feature type="transmembrane region" description="Helical" evidence="1">
    <location>
        <begin position="95"/>
        <end position="113"/>
    </location>
</feature>
<protein>
    <submittedName>
        <fullName evidence="2">Uncharacterized protein</fullName>
    </submittedName>
</protein>
<proteinExistence type="predicted"/>
<feature type="transmembrane region" description="Helical" evidence="1">
    <location>
        <begin position="254"/>
        <end position="274"/>
    </location>
</feature>
<keyword evidence="1" id="KW-1133">Transmembrane helix</keyword>
<reference evidence="2 3" key="1">
    <citation type="submission" date="2016-10" db="EMBL/GenBank/DDBJ databases">
        <authorList>
            <person name="de Groot N.N."/>
        </authorList>
    </citation>
    <scope>NUCLEOTIDE SEQUENCE [LARGE SCALE GENOMIC DNA]</scope>
    <source>
        <strain evidence="2 3">ATCC 43154</strain>
    </source>
</reference>